<evidence type="ECO:0000256" key="3">
    <source>
        <dbReference type="ARBA" id="ARBA00022553"/>
    </source>
</evidence>
<dbReference type="AlphaFoldDB" id="A0A345ZAW3"/>
<evidence type="ECO:0000256" key="7">
    <source>
        <dbReference type="RuleBase" id="RU004326"/>
    </source>
</evidence>
<feature type="domain" description="Alpha-D-phosphohexomutase alpha/beta/alpha" evidence="10">
    <location>
        <begin position="184"/>
        <end position="282"/>
    </location>
</feature>
<evidence type="ECO:0000259" key="8">
    <source>
        <dbReference type="Pfam" id="PF00408"/>
    </source>
</evidence>
<dbReference type="Pfam" id="PF00408">
    <property type="entry name" value="PGM_PMM_IV"/>
    <property type="match status" value="1"/>
</dbReference>
<dbReference type="Proteomes" id="UP000254834">
    <property type="component" value="Chromosome"/>
</dbReference>
<proteinExistence type="inferred from homology"/>
<dbReference type="CDD" id="cd03089">
    <property type="entry name" value="PMM_PGM"/>
    <property type="match status" value="1"/>
</dbReference>
<feature type="domain" description="Alpha-D-phosphohexomutase alpha/beta/alpha" evidence="9">
    <location>
        <begin position="33"/>
        <end position="161"/>
    </location>
</feature>
<dbReference type="InterPro" id="IPR005846">
    <property type="entry name" value="A-D-PHexomutase_a/b/a-III"/>
</dbReference>
<dbReference type="InterPro" id="IPR016055">
    <property type="entry name" value="A-D-PHexomutase_a/b/a-I/II/III"/>
</dbReference>
<evidence type="ECO:0000256" key="6">
    <source>
        <dbReference type="ARBA" id="ARBA00023235"/>
    </source>
</evidence>
<keyword evidence="3" id="KW-0597">Phosphoprotein</keyword>
<dbReference type="SUPFAM" id="SSF55957">
    <property type="entry name" value="Phosphoglucomutase, C-terminal domain"/>
    <property type="match status" value="1"/>
</dbReference>
<evidence type="ECO:0000256" key="2">
    <source>
        <dbReference type="ARBA" id="ARBA00010231"/>
    </source>
</evidence>
<feature type="domain" description="Alpha-D-phosphohexomutase alpha/beta/alpha" evidence="11">
    <location>
        <begin position="290"/>
        <end position="389"/>
    </location>
</feature>
<keyword evidence="4 7" id="KW-0479">Metal-binding</keyword>
<dbReference type="PRINTS" id="PR00509">
    <property type="entry name" value="PGMPMM"/>
</dbReference>
<organism evidence="12 13">
    <name type="scientific">Candidatus Chromulinivorax destructor</name>
    <dbReference type="NCBI Taxonomy" id="2066483"/>
    <lineage>
        <taxon>Bacteria</taxon>
        <taxon>Candidatus Babelota</taxon>
        <taxon>Candidatus Babeliae</taxon>
        <taxon>Candidatus Babeliales</taxon>
        <taxon>Candidatus Chromulinivoraceae</taxon>
        <taxon>Candidatus Chromulinivorax</taxon>
    </lineage>
</organism>
<evidence type="ECO:0000259" key="10">
    <source>
        <dbReference type="Pfam" id="PF02879"/>
    </source>
</evidence>
<dbReference type="EMBL" id="CP025544">
    <property type="protein sequence ID" value="AXK60430.1"/>
    <property type="molecule type" value="Genomic_DNA"/>
</dbReference>
<evidence type="ECO:0000256" key="5">
    <source>
        <dbReference type="ARBA" id="ARBA00022842"/>
    </source>
</evidence>
<dbReference type="PANTHER" id="PTHR43771:SF2">
    <property type="entry name" value="PHOSPHOMANNOMUTASE_PHOSPHOGLUCOMUTASE"/>
    <property type="match status" value="1"/>
</dbReference>
<dbReference type="PANTHER" id="PTHR43771">
    <property type="entry name" value="PHOSPHOMANNOMUTASE"/>
    <property type="match status" value="1"/>
</dbReference>
<evidence type="ECO:0000256" key="1">
    <source>
        <dbReference type="ARBA" id="ARBA00001946"/>
    </source>
</evidence>
<evidence type="ECO:0000259" key="11">
    <source>
        <dbReference type="Pfam" id="PF02880"/>
    </source>
</evidence>
<evidence type="ECO:0000313" key="12">
    <source>
        <dbReference type="EMBL" id="AXK60430.1"/>
    </source>
</evidence>
<dbReference type="KEGG" id="cdes:C0J27_01555"/>
<comment type="cofactor">
    <cofactor evidence="1">
        <name>Mg(2+)</name>
        <dbReference type="ChEBI" id="CHEBI:18420"/>
    </cofactor>
</comment>
<gene>
    <name evidence="12" type="ORF">C0J27_01555</name>
</gene>
<dbReference type="InterPro" id="IPR005845">
    <property type="entry name" value="A-D-PHexomutase_a/b/a-II"/>
</dbReference>
<dbReference type="GO" id="GO:0005975">
    <property type="term" value="P:carbohydrate metabolic process"/>
    <property type="evidence" value="ECO:0007669"/>
    <property type="project" value="InterPro"/>
</dbReference>
<dbReference type="GO" id="GO:0016868">
    <property type="term" value="F:intramolecular phosphotransferase activity"/>
    <property type="evidence" value="ECO:0007669"/>
    <property type="project" value="InterPro"/>
</dbReference>
<evidence type="ECO:0000256" key="4">
    <source>
        <dbReference type="ARBA" id="ARBA00022723"/>
    </source>
</evidence>
<keyword evidence="5 7" id="KW-0460">Magnesium</keyword>
<dbReference type="Pfam" id="PF02879">
    <property type="entry name" value="PGM_PMM_II"/>
    <property type="match status" value="1"/>
</dbReference>
<dbReference type="Gene3D" id="3.40.120.10">
    <property type="entry name" value="Alpha-D-Glucose-1,6-Bisphosphate, subunit A, domain 3"/>
    <property type="match status" value="3"/>
</dbReference>
<dbReference type="Pfam" id="PF02880">
    <property type="entry name" value="PGM_PMM_III"/>
    <property type="match status" value="1"/>
</dbReference>
<dbReference type="OrthoDB" id="9803322at2"/>
<protein>
    <recommendedName>
        <fullName evidence="14">Phosphomannomutase/phosphoglucomutase</fullName>
    </recommendedName>
</protein>
<evidence type="ECO:0000259" key="9">
    <source>
        <dbReference type="Pfam" id="PF02878"/>
    </source>
</evidence>
<dbReference type="Gene3D" id="3.30.310.50">
    <property type="entry name" value="Alpha-D-phosphohexomutase, C-terminal domain"/>
    <property type="match status" value="1"/>
</dbReference>
<evidence type="ECO:0000313" key="13">
    <source>
        <dbReference type="Proteomes" id="UP000254834"/>
    </source>
</evidence>
<dbReference type="InterPro" id="IPR036900">
    <property type="entry name" value="A-D-PHexomutase_C_sf"/>
</dbReference>
<dbReference type="SUPFAM" id="SSF53738">
    <property type="entry name" value="Phosphoglucomutase, first 3 domains"/>
    <property type="match status" value="3"/>
</dbReference>
<keyword evidence="6" id="KW-0413">Isomerase</keyword>
<comment type="similarity">
    <text evidence="2 7">Belongs to the phosphohexose mutase family.</text>
</comment>
<dbReference type="PROSITE" id="PS00710">
    <property type="entry name" value="PGM_PMM"/>
    <property type="match status" value="1"/>
</dbReference>
<dbReference type="GO" id="GO:0000287">
    <property type="term" value="F:magnesium ion binding"/>
    <property type="evidence" value="ECO:0007669"/>
    <property type="project" value="InterPro"/>
</dbReference>
<reference evidence="12 13" key="1">
    <citation type="submission" date="2017-12" db="EMBL/GenBank/DDBJ databases">
        <title>Chromulinavorax destructans is a abundant pathogen of dominant heterotrophic picoflagllates.</title>
        <authorList>
            <person name="Deeg C.M."/>
            <person name="Zimmer M."/>
            <person name="Suttle C.A."/>
        </authorList>
    </citation>
    <scope>NUCLEOTIDE SEQUENCE [LARGE SCALE GENOMIC DNA]</scope>
    <source>
        <strain evidence="12 13">SeV1</strain>
    </source>
</reference>
<dbReference type="InterPro" id="IPR005844">
    <property type="entry name" value="A-D-PHexomutase_a/b/a-I"/>
</dbReference>
<feature type="domain" description="Alpha-D-phosphohexomutase C-terminal" evidence="8">
    <location>
        <begin position="397"/>
        <end position="468"/>
    </location>
</feature>
<dbReference type="InterPro" id="IPR005841">
    <property type="entry name" value="Alpha-D-phosphohexomutase_SF"/>
</dbReference>
<dbReference type="Pfam" id="PF02878">
    <property type="entry name" value="PGM_PMM_I"/>
    <property type="match status" value="1"/>
</dbReference>
<evidence type="ECO:0008006" key="14">
    <source>
        <dbReference type="Google" id="ProtNLM"/>
    </source>
</evidence>
<accession>A0A345ZAW3</accession>
<sequence length="488" mass="54678">MALSSSFLCHILVSLRLKFIVSIVYVRCGNMQKQLFRQYDIRGKIGTEISPDDFYYLAHATIHYLQQQGPLLAIVLGMDGRVHSQAIYQEIAAACKMAGVDVYYLGVCSTPITTFAHYQLPVQASFMITASHNPADYNGLKISYQKVAVEGEKLQQIYELFVRKTIVQGDTSGLLFDATEMTEMYVTTLVEQFSHLKKFNQPCFIDCGNGTAGPILEKLIHKMGWKNIQLLFKEVDGTYPNHTADPTDMKNMTFLYDTLHQNPGSFGVGLDGDCDRVAIITATQGLVSADRLLTLFAQAMQAQVVIADIKSSTVLQSSGAQIILAATGCANIIQAMHEHHAVIGGELSGHFFFKDRHDGYDDGIYAMLRYFEILMQKNTDCDTFVATLPELFSTKDIRIPCADTYKFQVVQEIKTQLIADQQFKITTVDGIRFETLDGWALIRAANTQPMISVCCQASSPIKLQEMKRFLVLLLQPYIEIKILEQYIL</sequence>
<keyword evidence="13" id="KW-1185">Reference proteome</keyword>
<name>A0A345ZAW3_9BACT</name>
<dbReference type="InterPro" id="IPR016066">
    <property type="entry name" value="A-D-PHexomutase_CS"/>
</dbReference>
<dbReference type="InterPro" id="IPR005843">
    <property type="entry name" value="A-D-PHexomutase_C"/>
</dbReference>